<evidence type="ECO:0000313" key="2">
    <source>
        <dbReference type="Proteomes" id="UP001472677"/>
    </source>
</evidence>
<reference evidence="1 2" key="1">
    <citation type="journal article" date="2024" name="G3 (Bethesda)">
        <title>Genome assembly of Hibiscus sabdariffa L. provides insights into metabolisms of medicinal natural products.</title>
        <authorList>
            <person name="Kim T."/>
        </authorList>
    </citation>
    <scope>NUCLEOTIDE SEQUENCE [LARGE SCALE GENOMIC DNA]</scope>
    <source>
        <strain evidence="1">TK-2024</strain>
        <tissue evidence="1">Old leaves</tissue>
    </source>
</reference>
<organism evidence="1 2">
    <name type="scientific">Hibiscus sabdariffa</name>
    <name type="common">roselle</name>
    <dbReference type="NCBI Taxonomy" id="183260"/>
    <lineage>
        <taxon>Eukaryota</taxon>
        <taxon>Viridiplantae</taxon>
        <taxon>Streptophyta</taxon>
        <taxon>Embryophyta</taxon>
        <taxon>Tracheophyta</taxon>
        <taxon>Spermatophyta</taxon>
        <taxon>Magnoliopsida</taxon>
        <taxon>eudicotyledons</taxon>
        <taxon>Gunneridae</taxon>
        <taxon>Pentapetalae</taxon>
        <taxon>rosids</taxon>
        <taxon>malvids</taxon>
        <taxon>Malvales</taxon>
        <taxon>Malvaceae</taxon>
        <taxon>Malvoideae</taxon>
        <taxon>Hibiscus</taxon>
    </lineage>
</organism>
<keyword evidence="2" id="KW-1185">Reference proteome</keyword>
<name>A0ABR2F6B9_9ROSI</name>
<sequence>MVPTSTPKLEDFFGVQPWGPITMKAAPTMADDGAPGMKLWVSRNFSTKHAMHQKMISWLGDNGVESGSIGAITYGDL</sequence>
<gene>
    <name evidence="1" type="ORF">V6N12_028620</name>
</gene>
<proteinExistence type="predicted"/>
<accession>A0ABR2F6B9</accession>
<dbReference type="EMBL" id="JBBPBM010000008">
    <property type="protein sequence ID" value="KAK8572567.1"/>
    <property type="molecule type" value="Genomic_DNA"/>
</dbReference>
<dbReference type="Proteomes" id="UP001472677">
    <property type="component" value="Unassembled WGS sequence"/>
</dbReference>
<evidence type="ECO:0000313" key="1">
    <source>
        <dbReference type="EMBL" id="KAK8572567.1"/>
    </source>
</evidence>
<protein>
    <submittedName>
        <fullName evidence="1">Uncharacterized protein</fullName>
    </submittedName>
</protein>
<comment type="caution">
    <text evidence="1">The sequence shown here is derived from an EMBL/GenBank/DDBJ whole genome shotgun (WGS) entry which is preliminary data.</text>
</comment>